<keyword evidence="3" id="KW-0472">Membrane</keyword>
<dbReference type="InterPro" id="IPR007736">
    <property type="entry name" value="Caleosin-related"/>
</dbReference>
<evidence type="ECO:0000313" key="4">
    <source>
        <dbReference type="EMBL" id="TRM63557.1"/>
    </source>
</evidence>
<evidence type="ECO:0000256" key="2">
    <source>
        <dbReference type="SAM" id="MobiDB-lite"/>
    </source>
</evidence>
<feature type="transmembrane region" description="Helical" evidence="3">
    <location>
        <begin position="155"/>
        <end position="173"/>
    </location>
</feature>
<keyword evidence="3" id="KW-0812">Transmembrane</keyword>
<dbReference type="STRING" id="97359.A0A550CFH4"/>
<comment type="caution">
    <text evidence="4">The sequence shown here is derived from an EMBL/GenBank/DDBJ whole genome shotgun (WGS) entry which is preliminary data.</text>
</comment>
<protein>
    <submittedName>
        <fullName evidence="4">Caleosin</fullName>
    </submittedName>
</protein>
<keyword evidence="3" id="KW-1133">Transmembrane helix</keyword>
<dbReference type="AlphaFoldDB" id="A0A550CFH4"/>
<dbReference type="PANTHER" id="PTHR31495">
    <property type="entry name" value="PEROXYGENASE 3-RELATED"/>
    <property type="match status" value="1"/>
</dbReference>
<dbReference type="OrthoDB" id="640742at2759"/>
<feature type="region of interest" description="Disordered" evidence="2">
    <location>
        <begin position="1"/>
        <end position="26"/>
    </location>
</feature>
<dbReference type="Pfam" id="PF05042">
    <property type="entry name" value="Caleosin"/>
    <property type="match status" value="1"/>
</dbReference>
<proteinExistence type="inferred from homology"/>
<sequence length="204" mass="23544">MHASASGDLQSGHGHNGDARKRRGTDKKTALQKHVLFFDRDGDGIIWPQDTFIGFYRLGYGIFLSFVSLAVIHLNFAYWTQKSWIPDPFLRIHVDRIHRDKHGSDTGTYDNDGLYIEHKFERIFNKYSSLPEKDGLTISDTLNVIYGQRCIMDPIGWGAAIFEWVATWILLWGRRTPEGAIKREDLRKIYDGSIYEEFTNSKKA</sequence>
<dbReference type="GO" id="GO:0004497">
    <property type="term" value="F:monooxygenase activity"/>
    <property type="evidence" value="ECO:0007669"/>
    <property type="project" value="TreeGrafter"/>
</dbReference>
<dbReference type="Proteomes" id="UP000320762">
    <property type="component" value="Unassembled WGS sequence"/>
</dbReference>
<evidence type="ECO:0000256" key="3">
    <source>
        <dbReference type="SAM" id="Phobius"/>
    </source>
</evidence>
<organism evidence="4 5">
    <name type="scientific">Schizophyllum amplum</name>
    <dbReference type="NCBI Taxonomy" id="97359"/>
    <lineage>
        <taxon>Eukaryota</taxon>
        <taxon>Fungi</taxon>
        <taxon>Dikarya</taxon>
        <taxon>Basidiomycota</taxon>
        <taxon>Agaricomycotina</taxon>
        <taxon>Agaricomycetes</taxon>
        <taxon>Agaricomycetidae</taxon>
        <taxon>Agaricales</taxon>
        <taxon>Schizophyllaceae</taxon>
        <taxon>Schizophyllum</taxon>
    </lineage>
</organism>
<dbReference type="EMBL" id="VDMD01000009">
    <property type="protein sequence ID" value="TRM63557.1"/>
    <property type="molecule type" value="Genomic_DNA"/>
</dbReference>
<comment type="similarity">
    <text evidence="1">Belongs to the caleosin family.</text>
</comment>
<dbReference type="PANTHER" id="PTHR31495:SF0">
    <property type="entry name" value="BINDING PROTEIN CALEOSIN, PUTATIVE (AFU_ORTHOLOGUE AFUA_5G13750)-RELATED"/>
    <property type="match status" value="1"/>
</dbReference>
<accession>A0A550CFH4</accession>
<evidence type="ECO:0000256" key="1">
    <source>
        <dbReference type="ARBA" id="ARBA00006765"/>
    </source>
</evidence>
<keyword evidence="5" id="KW-1185">Reference proteome</keyword>
<reference evidence="4 5" key="1">
    <citation type="journal article" date="2019" name="New Phytol.">
        <title>Comparative genomics reveals unique wood-decay strategies and fruiting body development in the Schizophyllaceae.</title>
        <authorList>
            <person name="Almasi E."/>
            <person name="Sahu N."/>
            <person name="Krizsan K."/>
            <person name="Balint B."/>
            <person name="Kovacs G.M."/>
            <person name="Kiss B."/>
            <person name="Cseklye J."/>
            <person name="Drula E."/>
            <person name="Henrissat B."/>
            <person name="Nagy I."/>
            <person name="Chovatia M."/>
            <person name="Adam C."/>
            <person name="LaButti K."/>
            <person name="Lipzen A."/>
            <person name="Riley R."/>
            <person name="Grigoriev I.V."/>
            <person name="Nagy L.G."/>
        </authorList>
    </citation>
    <scope>NUCLEOTIDE SEQUENCE [LARGE SCALE GENOMIC DNA]</scope>
    <source>
        <strain evidence="4 5">NL-1724</strain>
    </source>
</reference>
<name>A0A550CFH4_9AGAR</name>
<evidence type="ECO:0000313" key="5">
    <source>
        <dbReference type="Proteomes" id="UP000320762"/>
    </source>
</evidence>
<feature type="transmembrane region" description="Helical" evidence="3">
    <location>
        <begin position="58"/>
        <end position="79"/>
    </location>
</feature>
<dbReference type="GO" id="GO:0005509">
    <property type="term" value="F:calcium ion binding"/>
    <property type="evidence" value="ECO:0007669"/>
    <property type="project" value="TreeGrafter"/>
</dbReference>
<gene>
    <name evidence="4" type="ORF">BD626DRAFT_402413</name>
</gene>